<dbReference type="STRING" id="47866.GA0074694_2861"/>
<dbReference type="AlphaFoldDB" id="A0A1C6RRX2"/>
<reference evidence="2" key="1">
    <citation type="submission" date="2016-06" db="EMBL/GenBank/DDBJ databases">
        <authorList>
            <person name="Varghese N."/>
        </authorList>
    </citation>
    <scope>NUCLEOTIDE SEQUENCE [LARGE SCALE GENOMIC DNA]</scope>
    <source>
        <strain evidence="2">DSM 46123</strain>
    </source>
</reference>
<dbReference type="RefSeq" id="WP_091458079.1">
    <property type="nucleotide sequence ID" value="NZ_FMHU01000001.1"/>
</dbReference>
<organism evidence="1 2">
    <name type="scientific">Micromonospora inyonensis</name>
    <dbReference type="NCBI Taxonomy" id="47866"/>
    <lineage>
        <taxon>Bacteria</taxon>
        <taxon>Bacillati</taxon>
        <taxon>Actinomycetota</taxon>
        <taxon>Actinomycetes</taxon>
        <taxon>Micromonosporales</taxon>
        <taxon>Micromonosporaceae</taxon>
        <taxon>Micromonospora</taxon>
    </lineage>
</organism>
<name>A0A1C6RRX2_9ACTN</name>
<sequence length="111" mass="12580">MLWPVFYHPDAKTELDELPANERVAVGHAVEKLESRGPNLGYPHSSAVRGARNLRELRPRGGRSRWRAFYRQVGPAFVVGSIGPETNVNQRKFDRAVSDAERRIDDVRGDQ</sequence>
<dbReference type="Proteomes" id="UP000198906">
    <property type="component" value="Unassembled WGS sequence"/>
</dbReference>
<dbReference type="InterPro" id="IPR009241">
    <property type="entry name" value="HigB-like"/>
</dbReference>
<protein>
    <submittedName>
        <fullName evidence="1">Phage derived protein Gp49-like</fullName>
    </submittedName>
</protein>
<proteinExistence type="predicted"/>
<dbReference type="Pfam" id="PF05973">
    <property type="entry name" value="Gp49"/>
    <property type="match status" value="1"/>
</dbReference>
<keyword evidence="2" id="KW-1185">Reference proteome</keyword>
<gene>
    <name evidence="1" type="ORF">GA0074694_2861</name>
</gene>
<evidence type="ECO:0000313" key="1">
    <source>
        <dbReference type="EMBL" id="SCL19917.1"/>
    </source>
</evidence>
<evidence type="ECO:0000313" key="2">
    <source>
        <dbReference type="Proteomes" id="UP000198906"/>
    </source>
</evidence>
<accession>A0A1C6RRX2</accession>
<dbReference type="EMBL" id="FMHU01000001">
    <property type="protein sequence ID" value="SCL19917.1"/>
    <property type="molecule type" value="Genomic_DNA"/>
</dbReference>